<name>A0ABP0SYJ2_9DINO</name>
<organism evidence="2 3">
    <name type="scientific">Durusdinium trenchii</name>
    <dbReference type="NCBI Taxonomy" id="1381693"/>
    <lineage>
        <taxon>Eukaryota</taxon>
        <taxon>Sar</taxon>
        <taxon>Alveolata</taxon>
        <taxon>Dinophyceae</taxon>
        <taxon>Suessiales</taxon>
        <taxon>Symbiodiniaceae</taxon>
        <taxon>Durusdinium</taxon>
    </lineage>
</organism>
<feature type="chain" id="PRO_5046381587" evidence="1">
    <location>
        <begin position="20"/>
        <end position="2775"/>
    </location>
</feature>
<comment type="caution">
    <text evidence="2">The sequence shown here is derived from an EMBL/GenBank/DDBJ whole genome shotgun (WGS) entry which is preliminary data.</text>
</comment>
<evidence type="ECO:0000256" key="1">
    <source>
        <dbReference type="SAM" id="SignalP"/>
    </source>
</evidence>
<gene>
    <name evidence="2" type="ORF">CCMP2556_LOCUS54571</name>
</gene>
<reference evidence="2 3" key="1">
    <citation type="submission" date="2024-02" db="EMBL/GenBank/DDBJ databases">
        <authorList>
            <person name="Chen Y."/>
            <person name="Shah S."/>
            <person name="Dougan E. K."/>
            <person name="Thang M."/>
            <person name="Chan C."/>
        </authorList>
    </citation>
    <scope>NUCLEOTIDE SEQUENCE [LARGE SCALE GENOMIC DNA]</scope>
</reference>
<keyword evidence="1" id="KW-0732">Signal</keyword>
<evidence type="ECO:0000313" key="3">
    <source>
        <dbReference type="Proteomes" id="UP001642484"/>
    </source>
</evidence>
<protein>
    <submittedName>
        <fullName evidence="2">Uncharacterized protein</fullName>
    </submittedName>
</protein>
<dbReference type="EMBL" id="CAXAMN010028595">
    <property type="protein sequence ID" value="CAK9117184.1"/>
    <property type="molecule type" value="Genomic_DNA"/>
</dbReference>
<sequence>MQHDMLTFLLLTAAAIVFADDAICSLQKLRYFGATLDSDDSASRLLRQEVSEPGDFWSMESPRGCKRPAKTQLQVLQVFESQELTPKPTCLQGEALIGDFVQGVYKFSCCKAGEQCGGCRAVKNGVCEQCAAGYVMQTMPIVNTSKCFLCDDIPNWHDMQGRTCADLQRLGICSGSWPQRTQDVAFQGLRPSEACCACGGGSIYPTPVYMPLQTKSLYFGQNINETPDPMTAQMVKVAPGCTFASSGLELLSDGSVKGVVTVKNQTVIKCSTVSVQDPVRGIMTSINFSMPVSSFSYGEQVVHFKFWGLDLNPAQRIVAPQSAHPTDLMNFKLQCDPECPWLSITSSGQLHWNPVAPPTPPQPSSALPQDLKSQTTALPKMPSCSCQVLATTSFRPALNFSRWPKRRQRALATLQTPVATQFLVAQARLWKGGVWEMPKIKARISEAITEVPLREDLGPGLRWYKVTGHSLQVPVVENISTGEKFIVSESIPPGILDVNCQDGEGSTLTWSRISGEVMLAGETAFKLDPFTGVISGTPHLTLSATQGRAEVNITCQVALGGRLYDQALPVAVLNVHILDDVCWVPSNISGTFRWNETRNVKEAQCLQECRLADDCAAVLYEAGICKILVSDGAAEKVESQVLVRLNNCSEMETSLNLTISAAEYLQGEFSVLNVFQDETNLAFQSNLLVSYSRPGTNPQRQLVLVRREVVERAPVSCAKSTWMLLHINSSDYEDAESKTAPEFFGNPMACITSEVVGNAFKNGQDSFDLQILPAELHSQLQQLQAMPAPPAVLHGTLALAVPSCPKPTENFVFGTVNEPGIYSLHACDCFGEAYAAVPPVDPASNAAVPRNANNYFNNGSVPDQKLFSGPYTCEESASVAHFLHMDVEGCQKACASEPECQFYLFGKTSETCTLFQSCNYVQDVGLQIVNELYGIPPENASYCRIASPQKCWQEAKRRSMLSFTPSNIPKCLFQEQYDACDALQLLLGKQDGPCTRCQYIDISSPFAASGLKKIPSPQLFSPASQISVTCNETSRMFARLQDGLQWDGPRQTAATFTCVSGEWVGELGPWRYLSNFTCERCIEVGSSSLQRLSLVSMPEIYFLEHRQVHVNYPFAINGCARAGILTASPLQSFSNMFLDVAKDMKLQLSQKVTGATWWLDAATDQLRMASDILDGLTEWCVCMAKELAACPCSPSEKDISVVIQGGLLESNGTCAKADAGALSLAPCPEDRNSKQSQGFLWHFESGNCFFGFDMSDTAEKLWVATSEAPSGAPVHLGNFAFKSSPSGGGGLFQMYMDRAPFSDMLCLHANLSLPVKLGYSMQVSTDCRSVFMWRGDHLAYFHHGNFNTTYYLLVSGDPADPKIGFGLLTATETASPDPHYRFALAKGKLTSIAWPGYSVEADFTQAMVPAQNPTPVSCPFFSDQSVVISPSPPSYPPCQTLGAFVGHSVASGTYYQECRESALFQLGTTSGAEVEEYINMFWFKCPGDAVLSRVSWYSWLPPMGSSESMKGGATIECSSVGVQYVKRAPNYAQKTYQAAYDPTTRLLNFTCPPGTLINTLQFSANKTSDNLVICVGPWLSEIAPAPSGPITPSFQFDENGPAGTQHWAMRNEKLLRTSSRAWMELESCEASLSVPMDSNPNPNADAEPLNLTIPALPSLSPKQKEAYTRAPGIHITDASAQKIFFTCLPGHAEGPLLDGHPSTLCASNAVLKSSDLSQAESLFNDQFRMLWVQKSCPVLMEASASPPSGATNTAKGGMTMQQLLGILRLAYHTTSFGDPTAPPFSYTAGAGSLSFADAVGFLSLEPGGAVWGLRCPEGAVVASDSSTMPYCRQIEAGREKTFYAFSGSMNCPDGSAVSGWYNLPGLPVENGSYGGPKNATGLRLYCRSTPLLSSCQQPTSPYCQGGGVVTSVSFDSNKFTIGCCKMQRRIGMALTSNPRRSQPYKDFAGYYCPIAMDITGAPSYVKTVIPSLGSPAPEASRPPTWTLTWNRWNASWELLRSKAIIASLPGTEESPVSVTVRNGSGVAFSATFIDSLTAAYVMGSKPKSAVPGQKPAKPKLLAFHSNQPDYKAYCDPAYLQNPYSYSAGGSISQMSPCWHTFNAMPAALQPAPKKPMLKGITEEAFWQCSLRSKRRSYMSTMNVVNKEKLANMMTNTDSTINEITLGLELAAAIVGMIPWGSYANPGEKGAEETQEQVRKNAIGNIEHEVEDEFQQVEQQAGQQVEKSFARKLLDGIKNFFGTTAQNIGSAPFETLLNNDYSWLVAENSLKEYQSHRAGPTPPKAPSPGAMKNMTEELVRQTVPTLTGSYVKDLQSLADASWKDCLPLQFGLSKVMCDLFCIDDAVRSGTSAVLSSLQSSHQVLMTNLQSLLDYQTKYLLWAIGSIVSPKALWEVKQKQKGFEEEDFLSAPDLLQDLEELQEFPVKNHSMTDHLMLGREVLDWHEATADELMSRITAMFMNASEDNWPYRARAMKGMLHHYGKSLKEKISEAQMPLRQSHLGPSFAQKQIDGKLQLLSDQANQHREVAEVVQTLRMQPLEFHLEDQIVWNSILESFLHTHEKQDAFTMLHLKALDQTEDVLNLAQNFSQCAGASSASLRESWQRALRADERSSEALLEAWSATITTAERLRIAVKDERFLERLPQHIDLEAGSAVLTASCQNHTALAQESYSQAVALVASSLQPLATQINTFKVLATYQEQQLRHRRLEYLAAPEAFMSSELTALLTTLSDPSTTLGRALAKRALKVLGNPRCPGEELLVEDVTLRAEPVKSLLMF</sequence>
<proteinExistence type="predicted"/>
<dbReference type="Proteomes" id="UP001642484">
    <property type="component" value="Unassembled WGS sequence"/>
</dbReference>
<evidence type="ECO:0000313" key="2">
    <source>
        <dbReference type="EMBL" id="CAK9117184.1"/>
    </source>
</evidence>
<feature type="signal peptide" evidence="1">
    <location>
        <begin position="1"/>
        <end position="19"/>
    </location>
</feature>
<keyword evidence="3" id="KW-1185">Reference proteome</keyword>
<accession>A0ABP0SYJ2</accession>